<proteinExistence type="predicted"/>
<reference evidence="1 2" key="1">
    <citation type="journal article" date="2020" name="Biotechnol. Biofuels">
        <title>New insights from the biogas microbiome by comprehensive genome-resolved metagenomics of nearly 1600 species originating from multiple anaerobic digesters.</title>
        <authorList>
            <person name="Campanaro S."/>
            <person name="Treu L."/>
            <person name="Rodriguez-R L.M."/>
            <person name="Kovalovszki A."/>
            <person name="Ziels R.M."/>
            <person name="Maus I."/>
            <person name="Zhu X."/>
            <person name="Kougias P.G."/>
            <person name="Basile A."/>
            <person name="Luo G."/>
            <person name="Schluter A."/>
            <person name="Konstantinidis K.T."/>
            <person name="Angelidaki I."/>
        </authorList>
    </citation>
    <scope>NUCLEOTIDE SEQUENCE [LARGE SCALE GENOMIC DNA]</scope>
    <source>
        <strain evidence="1">AS22ysBPME_79</strain>
    </source>
</reference>
<protein>
    <submittedName>
        <fullName evidence="1">Proteasome assembly chaperone family protein</fullName>
    </submittedName>
</protein>
<dbReference type="EMBL" id="JAAZKV010000026">
    <property type="protein sequence ID" value="NMA44826.1"/>
    <property type="molecule type" value="Genomic_DNA"/>
</dbReference>
<name>A0A7K4BZX6_9ARCH</name>
<evidence type="ECO:0000313" key="1">
    <source>
        <dbReference type="EMBL" id="NMA44826.1"/>
    </source>
</evidence>
<dbReference type="InterPro" id="IPR019151">
    <property type="entry name" value="Proteasome_assmbl_chaperone_2"/>
</dbReference>
<evidence type="ECO:0000313" key="2">
    <source>
        <dbReference type="Proteomes" id="UP000526302"/>
    </source>
</evidence>
<keyword evidence="1" id="KW-0647">Proteasome</keyword>
<dbReference type="SUPFAM" id="SSF159659">
    <property type="entry name" value="Cgl1923-like"/>
    <property type="match status" value="1"/>
</dbReference>
<dbReference type="PANTHER" id="PTHR35610:SF3">
    <property type="entry name" value="PROTEASOME ASSEMBLY CHAPERONE FAMILY PROTEIN"/>
    <property type="match status" value="1"/>
</dbReference>
<dbReference type="Pfam" id="PF09754">
    <property type="entry name" value="PAC2"/>
    <property type="match status" value="1"/>
</dbReference>
<dbReference type="PANTHER" id="PTHR35610">
    <property type="entry name" value="3-ISOPROPYLMALATE DEHYDRATASE-RELATED"/>
    <property type="match status" value="1"/>
</dbReference>
<dbReference type="GO" id="GO:0000502">
    <property type="term" value="C:proteasome complex"/>
    <property type="evidence" value="ECO:0007669"/>
    <property type="project" value="UniProtKB-KW"/>
</dbReference>
<comment type="caution">
    <text evidence="1">The sequence shown here is derived from an EMBL/GenBank/DDBJ whole genome shotgun (WGS) entry which is preliminary data.</text>
</comment>
<accession>A0A7K4BZX6</accession>
<dbReference type="Proteomes" id="UP000526302">
    <property type="component" value="Unassembled WGS sequence"/>
</dbReference>
<dbReference type="AlphaFoldDB" id="A0A7K4BZX6"/>
<dbReference type="Gene3D" id="3.40.50.10900">
    <property type="entry name" value="PAC-like subunit"/>
    <property type="match status" value="1"/>
</dbReference>
<dbReference type="InterPro" id="IPR038389">
    <property type="entry name" value="PSMG2_sf"/>
</dbReference>
<sequence length="248" mass="27901">MKHETKKLVEFVETKNISLKGFTLIEGFPDLGLAGTIGARYFVEKLKFEEIGFVDSKFILPITRISNGVPVHPIRIYASKKNKMVIVISEQIIDNKNGYYMARELTEWIIKKGIKRVITTSGVKMPEGKHVYAFASDEKAKKIIKENKIELINEGVTSGVTALLMLYLKNNNIESICILGNARNNADYDSAIEVVKVISSITKTKIDIQPLVEQSKKMQAMLKSQLKELIESKGKETKIESVSTPMYV</sequence>
<gene>
    <name evidence="1" type="ORF">GX950_03395</name>
</gene>
<organism evidence="1 2">
    <name type="scientific">Candidatus Iainarchaeum sp</name>
    <dbReference type="NCBI Taxonomy" id="3101447"/>
    <lineage>
        <taxon>Archaea</taxon>
        <taxon>Candidatus Iainarchaeota</taxon>
        <taxon>Candidatus Iainarchaeia</taxon>
        <taxon>Candidatus Iainarchaeales</taxon>
        <taxon>Candidatus Iainarchaeaceae</taxon>
        <taxon>Candidatus Iainarchaeum</taxon>
    </lineage>
</organism>